<keyword evidence="3" id="KW-1185">Reference proteome</keyword>
<dbReference type="eggNOG" id="COG2035">
    <property type="taxonomic scope" value="Bacteria"/>
</dbReference>
<feature type="transmembrane region" description="Helical" evidence="1">
    <location>
        <begin position="116"/>
        <end position="134"/>
    </location>
</feature>
<dbReference type="Proteomes" id="UP000044136">
    <property type="component" value="Unassembled WGS sequence"/>
</dbReference>
<name>A0A078M8N9_9STAP</name>
<organism evidence="2 3">
    <name type="scientific">Jeotgalicoccus saudimassiliensis</name>
    <dbReference type="NCBI Taxonomy" id="1461582"/>
    <lineage>
        <taxon>Bacteria</taxon>
        <taxon>Bacillati</taxon>
        <taxon>Bacillota</taxon>
        <taxon>Bacilli</taxon>
        <taxon>Bacillales</taxon>
        <taxon>Staphylococcaceae</taxon>
        <taxon>Jeotgalicoccus</taxon>
    </lineage>
</organism>
<dbReference type="InterPro" id="IPR007163">
    <property type="entry name" value="VCA0040-like"/>
</dbReference>
<evidence type="ECO:0000313" key="3">
    <source>
        <dbReference type="Proteomes" id="UP000044136"/>
    </source>
</evidence>
<feature type="transmembrane region" description="Helical" evidence="1">
    <location>
        <begin position="58"/>
        <end position="80"/>
    </location>
</feature>
<feature type="transmembrane region" description="Helical" evidence="1">
    <location>
        <begin position="202"/>
        <end position="221"/>
    </location>
</feature>
<keyword evidence="1" id="KW-1133">Transmembrane helix</keyword>
<accession>A0A078M8N9</accession>
<feature type="transmembrane region" description="Helical" evidence="1">
    <location>
        <begin position="233"/>
        <end position="252"/>
    </location>
</feature>
<dbReference type="STRING" id="1461582.BN1048_01484"/>
<gene>
    <name evidence="2" type="ORF">BN1048_01484</name>
</gene>
<feature type="transmembrane region" description="Helical" evidence="1">
    <location>
        <begin position="154"/>
        <end position="170"/>
    </location>
</feature>
<feature type="transmembrane region" description="Helical" evidence="1">
    <location>
        <begin position="177"/>
        <end position="196"/>
    </location>
</feature>
<keyword evidence="1" id="KW-0472">Membrane</keyword>
<dbReference type="Pfam" id="PF04018">
    <property type="entry name" value="VCA0040-like"/>
    <property type="match status" value="1"/>
</dbReference>
<dbReference type="HOGENOM" id="CLU_055621_2_1_9"/>
<protein>
    <recommendedName>
        <fullName evidence="4">DUF368 domain-containing protein</fullName>
    </recommendedName>
</protein>
<feature type="transmembrane region" description="Helical" evidence="1">
    <location>
        <begin position="92"/>
        <end position="109"/>
    </location>
</feature>
<evidence type="ECO:0000313" key="2">
    <source>
        <dbReference type="EMBL" id="CEA01772.1"/>
    </source>
</evidence>
<sequence length="286" mass="31075">MELNIYMFNWKNVPKGFLMGIVELVPGVSSGTMALLLGIYDQFLGAISRIVSKYYKQALAFLLPLVIGMAIAILTMSSVLDYFLQNHTIPTHWFFMGMVLGVIPMMIRISNVKAEFRAIHFILILIGIAILYAMSMFNADAPPASSAGMGAGDLIKYFVTGVLAASMMLLPGISGSLVMLILGVYPVVIYAINEFTSLNFEVLPILISTGLGIVTGVLVASRIISHLLKNYTYLTYAAIIGLLFGSTFAIYPGLPVSAASWIVSIIVFISGLFISYIFGKQQNDTP</sequence>
<dbReference type="AlphaFoldDB" id="A0A078M8N9"/>
<reference evidence="2 3" key="1">
    <citation type="submission" date="2014-07" db="EMBL/GenBank/DDBJ databases">
        <authorList>
            <person name="Urmite Genomes Urmite Genomes"/>
        </authorList>
    </citation>
    <scope>NUCLEOTIDE SEQUENCE [LARGE SCALE GENOMIC DNA]</scope>
    <source>
        <strain evidence="2 3">13MG44_air</strain>
    </source>
</reference>
<feature type="transmembrane region" description="Helical" evidence="1">
    <location>
        <begin position="258"/>
        <end position="278"/>
    </location>
</feature>
<dbReference type="PANTHER" id="PTHR37308:SF1">
    <property type="entry name" value="POLYPRENYL-PHOSPHATE TRANSPORTER"/>
    <property type="match status" value="1"/>
</dbReference>
<evidence type="ECO:0000256" key="1">
    <source>
        <dbReference type="SAM" id="Phobius"/>
    </source>
</evidence>
<feature type="transmembrane region" description="Helical" evidence="1">
    <location>
        <begin position="16"/>
        <end position="37"/>
    </location>
</feature>
<evidence type="ECO:0008006" key="4">
    <source>
        <dbReference type="Google" id="ProtNLM"/>
    </source>
</evidence>
<dbReference type="EMBL" id="CCSE01000001">
    <property type="protein sequence ID" value="CEA01772.1"/>
    <property type="molecule type" value="Genomic_DNA"/>
</dbReference>
<dbReference type="PANTHER" id="PTHR37308">
    <property type="entry name" value="INTEGRAL MEMBRANE PROTEIN"/>
    <property type="match status" value="1"/>
</dbReference>
<keyword evidence="1" id="KW-0812">Transmembrane</keyword>
<proteinExistence type="predicted"/>
<dbReference type="RefSeq" id="WP_231856256.1">
    <property type="nucleotide sequence ID" value="NZ_CCSE01000001.1"/>
</dbReference>